<dbReference type="KEGG" id="yca:F0T03_01710"/>
<evidence type="ECO:0000259" key="1">
    <source>
        <dbReference type="Pfam" id="PF11429"/>
    </source>
</evidence>
<gene>
    <name evidence="2" type="ORF">F0T03_01710</name>
</gene>
<dbReference type="InterPro" id="IPR038233">
    <property type="entry name" value="Colicin_D/E5_nuclease"/>
</dbReference>
<dbReference type="Gene3D" id="3.10.450.200">
    <property type="match status" value="1"/>
</dbReference>
<evidence type="ECO:0000313" key="3">
    <source>
        <dbReference type="Proteomes" id="UP000464402"/>
    </source>
</evidence>
<reference evidence="3" key="1">
    <citation type="submission" date="2019-09" db="EMBL/GenBank/DDBJ databases">
        <title>Yersinia canariae sp. nov., isolated from a human yersiniosis case.</title>
        <authorList>
            <person name="Nguyen S.V."/>
            <person name="Greig D."/>
            <person name="Hurley D."/>
            <person name="Cao Y."/>
            <person name="McCabe E."/>
            <person name="Mitchell M."/>
            <person name="Jenkins C."/>
            <person name="Fanning S."/>
        </authorList>
    </citation>
    <scope>NUCLEOTIDE SEQUENCE [LARGE SCALE GENOMIC DNA]</scope>
    <source>
        <strain evidence="3">NCTC 14382</strain>
    </source>
</reference>
<accession>A0A857F4F6</accession>
<dbReference type="SUPFAM" id="SSF102824">
    <property type="entry name" value="Colicin D/E5 nuclease domain"/>
    <property type="match status" value="1"/>
</dbReference>
<feature type="domain" description="Colicin D C-terminal" evidence="1">
    <location>
        <begin position="30"/>
        <end position="107"/>
    </location>
</feature>
<organism evidence="2 3">
    <name type="scientific">Yersinia canariae</name>
    <dbReference type="NCBI Taxonomy" id="2607663"/>
    <lineage>
        <taxon>Bacteria</taxon>
        <taxon>Pseudomonadati</taxon>
        <taxon>Pseudomonadota</taxon>
        <taxon>Gammaproteobacteria</taxon>
        <taxon>Enterobacterales</taxon>
        <taxon>Yersiniaceae</taxon>
        <taxon>Yersinia</taxon>
    </lineage>
</organism>
<sequence length="124" mass="13706">MLAGLFLPGKKVPDVGAIIVSDRIAFSTKQLDKKFKHAADFDVVTTKKNSETLKQYETAIKNHIDDTTTFEKGTYGFVKDSKVFFNPTTNNAVVIGKSGEFITGFKVIPGTPQYDNLMKNGVLR</sequence>
<dbReference type="Proteomes" id="UP000464402">
    <property type="component" value="Chromosome"/>
</dbReference>
<dbReference type="EMBL" id="CP043727">
    <property type="protein sequence ID" value="QHB34573.1"/>
    <property type="molecule type" value="Genomic_DNA"/>
</dbReference>
<dbReference type="Pfam" id="PF11429">
    <property type="entry name" value="Colicin_D"/>
    <property type="match status" value="1"/>
</dbReference>
<proteinExistence type="predicted"/>
<name>A0A857F4F6_9GAMM</name>
<dbReference type="AlphaFoldDB" id="A0A857F4F6"/>
<dbReference type="GO" id="GO:0004540">
    <property type="term" value="F:RNA nuclease activity"/>
    <property type="evidence" value="ECO:0007669"/>
    <property type="project" value="InterPro"/>
</dbReference>
<protein>
    <submittedName>
        <fullName evidence="2">Adhesin</fullName>
    </submittedName>
</protein>
<dbReference type="InterPro" id="IPR037178">
    <property type="entry name" value="ColicinD_C_sf"/>
</dbReference>
<dbReference type="InterPro" id="IPR024440">
    <property type="entry name" value="ColicinD_C"/>
</dbReference>
<evidence type="ECO:0000313" key="2">
    <source>
        <dbReference type="EMBL" id="QHB34573.1"/>
    </source>
</evidence>
<keyword evidence="3" id="KW-1185">Reference proteome</keyword>